<dbReference type="Pfam" id="PF07931">
    <property type="entry name" value="CPT"/>
    <property type="match status" value="1"/>
</dbReference>
<organism evidence="1 2">
    <name type="scientific">Pseudomonas fluorescens</name>
    <dbReference type="NCBI Taxonomy" id="294"/>
    <lineage>
        <taxon>Bacteria</taxon>
        <taxon>Pseudomonadati</taxon>
        <taxon>Pseudomonadota</taxon>
        <taxon>Gammaproteobacteria</taxon>
        <taxon>Pseudomonadales</taxon>
        <taxon>Pseudomonadaceae</taxon>
        <taxon>Pseudomonas</taxon>
    </lineage>
</organism>
<gene>
    <name evidence="1" type="ORF">DOZ80_15505</name>
</gene>
<dbReference type="PANTHER" id="PTHR41930">
    <property type="entry name" value="UPF0200 PROTEIN MJ1399"/>
    <property type="match status" value="1"/>
</dbReference>
<dbReference type="InterPro" id="IPR027417">
    <property type="entry name" value="P-loop_NTPase"/>
</dbReference>
<proteinExistence type="predicted"/>
<comment type="caution">
    <text evidence="1">The sequence shown here is derived from an EMBL/GenBank/DDBJ whole genome shotgun (WGS) entry which is preliminary data.</text>
</comment>
<evidence type="ECO:0000313" key="2">
    <source>
        <dbReference type="Proteomes" id="UP000249493"/>
    </source>
</evidence>
<dbReference type="SUPFAM" id="SSF52540">
    <property type="entry name" value="P-loop containing nucleoside triphosphate hydrolases"/>
    <property type="match status" value="1"/>
</dbReference>
<dbReference type="AlphaFoldDB" id="A0A327N2L2"/>
<dbReference type="EMBL" id="QLIN01000005">
    <property type="protein sequence ID" value="RAI69537.1"/>
    <property type="molecule type" value="Genomic_DNA"/>
</dbReference>
<dbReference type="RefSeq" id="WP_111284002.1">
    <property type="nucleotide sequence ID" value="NZ_QLIN01000005.1"/>
</dbReference>
<name>A0A327N2L2_PSEFL</name>
<accession>A0A327N2L2</accession>
<sequence length="179" mass="19981">MKRLLLLSGPMASGKTSVSAALLKYFEFLPISSGAFLRGQLAARNEPPDRHNLQEFGDSLDRATNFSWLIESVAKPAIDGRPDADNWLLDAVRKSRQVELFRLNFGNAVMHVHFVATESVLQQRYAERGPSHLAEYQASVGHPNEQNTRSLGRMADKVFDTGTHTAAEIANQIMELWET</sequence>
<reference evidence="1 2" key="1">
    <citation type="submission" date="2018-06" db="EMBL/GenBank/DDBJ databases">
        <authorList>
            <person name="Zhirakovskaya E."/>
        </authorList>
    </citation>
    <scope>NUCLEOTIDE SEQUENCE [LARGE SCALE GENOMIC DNA]</scope>
    <source>
        <strain evidence="1 2">LY3</strain>
    </source>
</reference>
<dbReference type="Proteomes" id="UP000249493">
    <property type="component" value="Unassembled WGS sequence"/>
</dbReference>
<dbReference type="PANTHER" id="PTHR41930:SF1">
    <property type="entry name" value="DEPHOSPHO-COA KINASE"/>
    <property type="match status" value="1"/>
</dbReference>
<evidence type="ECO:0000313" key="1">
    <source>
        <dbReference type="EMBL" id="RAI69537.1"/>
    </source>
</evidence>
<protein>
    <submittedName>
        <fullName evidence="1">Uncharacterized protein</fullName>
    </submittedName>
</protein>
<dbReference type="Gene3D" id="3.40.50.300">
    <property type="entry name" value="P-loop containing nucleotide triphosphate hydrolases"/>
    <property type="match status" value="1"/>
</dbReference>